<keyword evidence="1" id="KW-1133">Transmembrane helix</keyword>
<dbReference type="AlphaFoldDB" id="A0A1E4SS95"/>
<organism evidence="2 3">
    <name type="scientific">Suhomyces tanzawaensis NRRL Y-17324</name>
    <dbReference type="NCBI Taxonomy" id="984487"/>
    <lineage>
        <taxon>Eukaryota</taxon>
        <taxon>Fungi</taxon>
        <taxon>Dikarya</taxon>
        <taxon>Ascomycota</taxon>
        <taxon>Saccharomycotina</taxon>
        <taxon>Pichiomycetes</taxon>
        <taxon>Debaryomycetaceae</taxon>
        <taxon>Suhomyces</taxon>
    </lineage>
</organism>
<proteinExistence type="predicted"/>
<dbReference type="RefSeq" id="XP_020067508.1">
    <property type="nucleotide sequence ID" value="XM_020206302.1"/>
</dbReference>
<name>A0A1E4SS95_9ASCO</name>
<sequence>MKSALFVGIKQNRIEFNSGILVVGIIFAAVVQSHRLITFPAIRSLSGAVLFGYLIAIS</sequence>
<evidence type="ECO:0000256" key="1">
    <source>
        <dbReference type="SAM" id="Phobius"/>
    </source>
</evidence>
<reference evidence="3" key="1">
    <citation type="submission" date="2016-05" db="EMBL/GenBank/DDBJ databases">
        <title>Comparative genomics of biotechnologically important yeasts.</title>
        <authorList>
            <consortium name="DOE Joint Genome Institute"/>
            <person name="Riley R."/>
            <person name="Haridas S."/>
            <person name="Wolfe K.H."/>
            <person name="Lopes M.R."/>
            <person name="Hittinger C.T."/>
            <person name="Goker M."/>
            <person name="Salamov A."/>
            <person name="Wisecaver J."/>
            <person name="Long T.M."/>
            <person name="Aerts A.L."/>
            <person name="Barry K."/>
            <person name="Choi C."/>
            <person name="Clum A."/>
            <person name="Coughlan A.Y."/>
            <person name="Deshpande S."/>
            <person name="Douglass A.P."/>
            <person name="Hanson S.J."/>
            <person name="Klenk H.-P."/>
            <person name="Labutti K."/>
            <person name="Lapidus A."/>
            <person name="Lindquist E."/>
            <person name="Lipzen A."/>
            <person name="Meier-Kolthoff J.P."/>
            <person name="Ohm R.A."/>
            <person name="Otillar R.P."/>
            <person name="Pangilinan J."/>
            <person name="Peng Y."/>
            <person name="Rokas A."/>
            <person name="Rosa C.A."/>
            <person name="Scheuner C."/>
            <person name="Sibirny A.A."/>
            <person name="Slot J.C."/>
            <person name="Stielow J.B."/>
            <person name="Sun H."/>
            <person name="Kurtzman C.P."/>
            <person name="Blackwell M."/>
            <person name="Grigoriev I.V."/>
            <person name="Jeffries T.W."/>
        </authorList>
    </citation>
    <scope>NUCLEOTIDE SEQUENCE [LARGE SCALE GENOMIC DNA]</scope>
    <source>
        <strain evidence="3">NRRL Y-17324</strain>
    </source>
</reference>
<dbReference type="EMBL" id="KV453909">
    <property type="protein sequence ID" value="ODV82386.1"/>
    <property type="molecule type" value="Genomic_DNA"/>
</dbReference>
<dbReference type="GeneID" id="30980439"/>
<keyword evidence="3" id="KW-1185">Reference proteome</keyword>
<protein>
    <submittedName>
        <fullName evidence="2">Uncharacterized protein</fullName>
    </submittedName>
</protein>
<feature type="transmembrane region" description="Helical" evidence="1">
    <location>
        <begin position="12"/>
        <end position="31"/>
    </location>
</feature>
<feature type="transmembrane region" description="Helical" evidence="1">
    <location>
        <begin position="37"/>
        <end position="56"/>
    </location>
</feature>
<dbReference type="Proteomes" id="UP000094285">
    <property type="component" value="Unassembled WGS sequence"/>
</dbReference>
<gene>
    <name evidence="2" type="ORF">CANTADRAFT_143499</name>
</gene>
<accession>A0A1E4SS95</accession>
<keyword evidence="1" id="KW-0472">Membrane</keyword>
<evidence type="ECO:0000313" key="2">
    <source>
        <dbReference type="EMBL" id="ODV82386.1"/>
    </source>
</evidence>
<keyword evidence="1" id="KW-0812">Transmembrane</keyword>
<evidence type="ECO:0000313" key="3">
    <source>
        <dbReference type="Proteomes" id="UP000094285"/>
    </source>
</evidence>